<evidence type="ECO:0000256" key="2">
    <source>
        <dbReference type="ARBA" id="ARBA00006350"/>
    </source>
</evidence>
<dbReference type="EMBL" id="MT631523">
    <property type="protein sequence ID" value="QNO52851.1"/>
    <property type="molecule type" value="Genomic_DNA"/>
</dbReference>
<dbReference type="SUPFAM" id="SSF51366">
    <property type="entry name" value="Ribulose-phoshate binding barrel"/>
    <property type="match status" value="1"/>
</dbReference>
<dbReference type="InterPro" id="IPR041710">
    <property type="entry name" value="HPS/KGPDC"/>
</dbReference>
<evidence type="ECO:0000256" key="5">
    <source>
        <dbReference type="ARBA" id="ARBA00023277"/>
    </source>
</evidence>
<proteinExistence type="inferred from homology"/>
<evidence type="ECO:0000256" key="3">
    <source>
        <dbReference type="ARBA" id="ARBA00012890"/>
    </source>
</evidence>
<accession>A0A7G9YXW7</accession>
<dbReference type="PANTHER" id="PTHR35039:SF3">
    <property type="entry name" value="3-KETO-L-GULONATE-6-PHOSPHATE DECARBOXYLASE SGBH-RELATED"/>
    <property type="match status" value="1"/>
</dbReference>
<dbReference type="GO" id="GO:0019854">
    <property type="term" value="P:L-ascorbic acid catabolic process"/>
    <property type="evidence" value="ECO:0007669"/>
    <property type="project" value="TreeGrafter"/>
</dbReference>
<dbReference type="InterPro" id="IPR017553">
    <property type="entry name" value="3-hexulose-6-phosphate_synth"/>
</dbReference>
<feature type="domain" description="Orotidine 5'-phosphate decarboxylase" evidence="6">
    <location>
        <begin position="9"/>
        <end position="210"/>
    </location>
</feature>
<gene>
    <name evidence="7" type="primary">ulaD</name>
    <name evidence="7" type="ORF">EIAEIAFH_00005</name>
</gene>
<evidence type="ECO:0000256" key="4">
    <source>
        <dbReference type="ARBA" id="ARBA00023239"/>
    </source>
</evidence>
<keyword evidence="5" id="KW-0119">Carbohydrate metabolism</keyword>
<sequence length="437" mass="47742">MEEKKERKILQVALDVLELERAIEIGKESVEGGADWLEAGTPLIKSEGMNAIRALKDAFPEVNIVADMKTMDTGAIEMEMAAKSGASVVSILAVADNAVIEEAVKSARKYGVAVMVDIMNTEDPVRRAKEMEELGVDYVCVHVGIDQQMKGMDVLNLLEKVSAAISTPLAVAGGVDAEMALEAVNLGADVIIVGGNITRSAKVRDSTIKIRERMDLGTVGKEETKDAKKRTLDARIFELFMHVSTPNISDAMHRKGVMLGIKPVFEDIKLVGKAVTVQTFEGDWAKPVEATDVAKRGEVIVVYAGSKDVAIWGELASWSCRQKGIAGVVIDGAVRDVAEIRRIRFPVFAKYVVPNAGEPKGFGEVNAEIQCGAEEVKPGDWIIGDDNGVVVVPKEHAYEIARRAKEVWKNEERIREEIKRGNTLSQVLDLHKWEKRG</sequence>
<reference evidence="7" key="1">
    <citation type="submission" date="2020-06" db="EMBL/GenBank/DDBJ databases">
        <title>Unique genomic features of the anaerobic methanotrophic archaea.</title>
        <authorList>
            <person name="Chadwick G.L."/>
            <person name="Skennerton C.T."/>
            <person name="Laso-Perez R."/>
            <person name="Leu A.O."/>
            <person name="Speth D.R."/>
            <person name="Yu H."/>
            <person name="Morgan-Lang C."/>
            <person name="Hatzenpichler R."/>
            <person name="Goudeau D."/>
            <person name="Malmstrom R."/>
            <person name="Brazelton W.J."/>
            <person name="Woyke T."/>
            <person name="Hallam S.J."/>
            <person name="Tyson G.W."/>
            <person name="Wegener G."/>
            <person name="Boetius A."/>
            <person name="Orphan V."/>
        </authorList>
    </citation>
    <scope>NUCLEOTIDE SEQUENCE</scope>
</reference>
<evidence type="ECO:0000259" key="6">
    <source>
        <dbReference type="SMART" id="SM00934"/>
    </source>
</evidence>
<dbReference type="Pfam" id="PF03737">
    <property type="entry name" value="RraA-like"/>
    <property type="match status" value="1"/>
</dbReference>
<organism evidence="7">
    <name type="scientific">Candidatus Methanophagaceae archaeon ANME-1 ERB6</name>
    <dbReference type="NCBI Taxonomy" id="2759912"/>
    <lineage>
        <taxon>Archaea</taxon>
        <taxon>Methanobacteriati</taxon>
        <taxon>Methanobacteriota</taxon>
        <taxon>Stenosarchaea group</taxon>
        <taxon>Methanomicrobia</taxon>
        <taxon>Candidatus Methanophagales</taxon>
        <taxon>Candidatus Methanophagaceae</taxon>
    </lineage>
</organism>
<dbReference type="GO" id="GO:0033982">
    <property type="term" value="F:3-dehydro-L-gulonate-6-phosphate decarboxylase activity"/>
    <property type="evidence" value="ECO:0007669"/>
    <property type="project" value="TreeGrafter"/>
</dbReference>
<dbReference type="EC" id="4.1.2.43" evidence="3"/>
<evidence type="ECO:0000313" key="7">
    <source>
        <dbReference type="EMBL" id="QNO52851.1"/>
    </source>
</evidence>
<dbReference type="InterPro" id="IPR036704">
    <property type="entry name" value="RraA/RraA-like_sf"/>
</dbReference>
<dbReference type="FunFam" id="3.20.20.70:FF:000022">
    <property type="entry name" value="3-keto-L-gulonate-6-phosphate decarboxylase UlaD"/>
    <property type="match status" value="1"/>
</dbReference>
<dbReference type="CDD" id="cd16841">
    <property type="entry name" value="RraA_family"/>
    <property type="match status" value="1"/>
</dbReference>
<dbReference type="NCBIfam" id="NF005442">
    <property type="entry name" value="PRK07028.1"/>
    <property type="match status" value="1"/>
</dbReference>
<dbReference type="SMART" id="SM00934">
    <property type="entry name" value="OMPdecase"/>
    <property type="match status" value="1"/>
</dbReference>
<dbReference type="NCBIfam" id="TIGR03128">
    <property type="entry name" value="RuMP_HxlA"/>
    <property type="match status" value="1"/>
</dbReference>
<dbReference type="PANTHER" id="PTHR35039">
    <property type="entry name" value="3-KETO-L-GULONATE-6-PHOSPHATE DECARBOXYLASE SGBH-RELATED"/>
    <property type="match status" value="1"/>
</dbReference>
<dbReference type="Gene3D" id="3.50.30.40">
    <property type="entry name" value="Ribonuclease E inhibitor RraA/RraA-like"/>
    <property type="match status" value="1"/>
</dbReference>
<name>A0A7G9YXW7_9EURY</name>
<dbReference type="GO" id="GO:0004590">
    <property type="term" value="F:orotidine-5'-phosphate decarboxylase activity"/>
    <property type="evidence" value="ECO:0007669"/>
    <property type="project" value="InterPro"/>
</dbReference>
<dbReference type="AlphaFoldDB" id="A0A7G9YXW7"/>
<dbReference type="GO" id="GO:0043801">
    <property type="term" value="F:hexulose-6-phosphate synthase activity"/>
    <property type="evidence" value="ECO:0007669"/>
    <property type="project" value="UniProtKB-EC"/>
</dbReference>
<dbReference type="PIRSF" id="PIRSF037137">
    <property type="entry name" value="HPS_DMK_prd"/>
    <property type="match status" value="1"/>
</dbReference>
<dbReference type="Gene3D" id="3.20.20.70">
    <property type="entry name" value="Aldolase class I"/>
    <property type="match status" value="1"/>
</dbReference>
<dbReference type="InterPro" id="IPR017120">
    <property type="entry name" value="Bifunct_HPS/DMK_prd"/>
</dbReference>
<comment type="catalytic activity">
    <reaction evidence="1">
        <text>D-ribulose 5-phosphate + formaldehyde = D-arabino-hex-3-ulose 6-phosphate</text>
        <dbReference type="Rhea" id="RHEA:25201"/>
        <dbReference type="ChEBI" id="CHEBI:16842"/>
        <dbReference type="ChEBI" id="CHEBI:58121"/>
        <dbReference type="ChEBI" id="CHEBI:58542"/>
        <dbReference type="EC" id="4.1.2.43"/>
    </reaction>
</comment>
<dbReference type="SUPFAM" id="SSF89562">
    <property type="entry name" value="RraA-like"/>
    <property type="match status" value="1"/>
</dbReference>
<keyword evidence="4 7" id="KW-0456">Lyase</keyword>
<dbReference type="InterPro" id="IPR005493">
    <property type="entry name" value="RraA/RraA-like"/>
</dbReference>
<evidence type="ECO:0000256" key="1">
    <source>
        <dbReference type="ARBA" id="ARBA00000718"/>
    </source>
</evidence>
<comment type="similarity">
    <text evidence="2">Belongs to the HPS/KGPDC family. HPS subfamily.</text>
</comment>
<dbReference type="InterPro" id="IPR001754">
    <property type="entry name" value="OMPdeCOase_dom"/>
</dbReference>
<dbReference type="InterPro" id="IPR013785">
    <property type="entry name" value="Aldolase_TIM"/>
</dbReference>
<dbReference type="CDD" id="cd04726">
    <property type="entry name" value="KGPDC_HPS"/>
    <property type="match status" value="1"/>
</dbReference>
<dbReference type="Pfam" id="PF00215">
    <property type="entry name" value="OMPdecase"/>
    <property type="match status" value="1"/>
</dbReference>
<dbReference type="GO" id="GO:0006207">
    <property type="term" value="P:'de novo' pyrimidine nucleobase biosynthetic process"/>
    <property type="evidence" value="ECO:0007669"/>
    <property type="project" value="InterPro"/>
</dbReference>
<dbReference type="InterPro" id="IPR011060">
    <property type="entry name" value="RibuloseP-bd_barrel"/>
</dbReference>
<protein>
    <recommendedName>
        <fullName evidence="3">3-hexulose-6-phosphate synthase</fullName>
        <ecNumber evidence="3">4.1.2.43</ecNumber>
    </recommendedName>
</protein>